<reference evidence="2" key="1">
    <citation type="journal article" date="2017" name="Nature">
        <title>The genome of Chenopodium quinoa.</title>
        <authorList>
            <person name="Jarvis D.E."/>
            <person name="Ho Y.S."/>
            <person name="Lightfoot D.J."/>
            <person name="Schmoeckel S.M."/>
            <person name="Li B."/>
            <person name="Borm T.J.A."/>
            <person name="Ohyanagi H."/>
            <person name="Mineta K."/>
            <person name="Michell C.T."/>
            <person name="Saber N."/>
            <person name="Kharbatia N.M."/>
            <person name="Rupper R.R."/>
            <person name="Sharp A.R."/>
            <person name="Dally N."/>
            <person name="Boughton B.A."/>
            <person name="Woo Y.H."/>
            <person name="Gao G."/>
            <person name="Schijlen E.G.W.M."/>
            <person name="Guo X."/>
            <person name="Momin A.A."/>
            <person name="Negrao S."/>
            <person name="Al-Babili S."/>
            <person name="Gehring C."/>
            <person name="Roessner U."/>
            <person name="Jung C."/>
            <person name="Murphy K."/>
            <person name="Arold S.T."/>
            <person name="Gojobori T."/>
            <person name="van der Linden C.G."/>
            <person name="van Loo E.N."/>
            <person name="Jellen E.N."/>
            <person name="Maughan P.J."/>
            <person name="Tester M."/>
        </authorList>
    </citation>
    <scope>NUCLEOTIDE SEQUENCE [LARGE SCALE GENOMIC DNA]</scope>
    <source>
        <strain evidence="2">cv. PI 614886</strain>
    </source>
</reference>
<dbReference type="PANTHER" id="PTHR31896">
    <property type="entry name" value="FAMILY REGULATORY PROTEIN, PUTATIVE (AFU_ORTHOLOGUE AFUA_3G14730)-RELATED"/>
    <property type="match status" value="1"/>
</dbReference>
<dbReference type="InterPro" id="IPR023213">
    <property type="entry name" value="CAT-like_dom_sf"/>
</dbReference>
<evidence type="ECO:0000313" key="2">
    <source>
        <dbReference type="EnsemblPlants" id="AUR62007320-RA:cds"/>
    </source>
</evidence>
<keyword evidence="3" id="KW-1185">Reference proteome</keyword>
<dbReference type="InterPro" id="IPR051283">
    <property type="entry name" value="Sec_Metabolite_Acyltrans"/>
</dbReference>
<evidence type="ECO:0000313" key="3">
    <source>
        <dbReference type="Proteomes" id="UP000596660"/>
    </source>
</evidence>
<sequence>MGMFDCSSVMMGSSPRFDMYGNELGKAIALPSGYANKFVGKVTSYEGYEGGGSLDLEICLPPDSMKALESDEEFMNAPKHEVQEAKQPYYLAPMDLGMLFAHYIQQGLLFTKPLNLGDEQFSIHKLLQSLKDSLSITLVHFYPLAGQLASQMDEGGQKCLVFVDCDKGPGARFIHATLDKTISDILLPTDVPEVVQSFFDHEGAVTYDGHYRSLLTIKVTELLDGVFIGCSMNHALGDGTSYWHFRNVWSEIHRAKAGESVDVPRMPIHNRWFPDGYGPAIYLPLIQPDDFISLHKKPDQLRVRIFYFSSDSIAKLKAKANEEHNHNNITSKISSFQALSALYWRSIIRALNLGALKTTTTVGELLGHNLGWAASVLHQSVTTYGDKVVRDFIHRWLQSPAVFKLDNLTDCYSVMMGTSPRFDMYGNEFGLGKAVAVRRGYANKFVGKVTSYPGYKGGGSVDLEICLPPDSMEALESDEEFMNFVSLPLKG</sequence>
<keyword evidence="1" id="KW-0808">Transferase</keyword>
<protein>
    <recommendedName>
        <fullName evidence="4">HXXXD-type acyl-transferase family protein</fullName>
    </recommendedName>
</protein>
<reference evidence="2" key="2">
    <citation type="submission" date="2021-03" db="UniProtKB">
        <authorList>
            <consortium name="EnsemblPlants"/>
        </authorList>
    </citation>
    <scope>IDENTIFICATION</scope>
</reference>
<proteinExistence type="predicted"/>
<dbReference type="PANTHER" id="PTHR31896:SF12">
    <property type="entry name" value="HXXXD-TYPE ACYL-TRANSFERASE FAMILY PROTEIN"/>
    <property type="match status" value="1"/>
</dbReference>
<accession>A0A803L631</accession>
<dbReference type="Pfam" id="PF02458">
    <property type="entry name" value="Transferase"/>
    <property type="match status" value="1"/>
</dbReference>
<dbReference type="EnsemblPlants" id="AUR62007320-RA">
    <property type="protein sequence ID" value="AUR62007320-RA:cds"/>
    <property type="gene ID" value="AUR62007320"/>
</dbReference>
<evidence type="ECO:0000256" key="1">
    <source>
        <dbReference type="ARBA" id="ARBA00022679"/>
    </source>
</evidence>
<dbReference type="OMA" id="WWHPALL"/>
<dbReference type="AlphaFoldDB" id="A0A803L631"/>
<dbReference type="Proteomes" id="UP000596660">
    <property type="component" value="Unplaced"/>
</dbReference>
<dbReference type="Gramene" id="AUR62007320-RA">
    <property type="protein sequence ID" value="AUR62007320-RA:cds"/>
    <property type="gene ID" value="AUR62007320"/>
</dbReference>
<organism evidence="2 3">
    <name type="scientific">Chenopodium quinoa</name>
    <name type="common">Quinoa</name>
    <dbReference type="NCBI Taxonomy" id="63459"/>
    <lineage>
        <taxon>Eukaryota</taxon>
        <taxon>Viridiplantae</taxon>
        <taxon>Streptophyta</taxon>
        <taxon>Embryophyta</taxon>
        <taxon>Tracheophyta</taxon>
        <taxon>Spermatophyta</taxon>
        <taxon>Magnoliopsida</taxon>
        <taxon>eudicotyledons</taxon>
        <taxon>Gunneridae</taxon>
        <taxon>Pentapetalae</taxon>
        <taxon>Caryophyllales</taxon>
        <taxon>Chenopodiaceae</taxon>
        <taxon>Chenopodioideae</taxon>
        <taxon>Atripliceae</taxon>
        <taxon>Chenopodium</taxon>
    </lineage>
</organism>
<dbReference type="Gene3D" id="3.30.559.10">
    <property type="entry name" value="Chloramphenicol acetyltransferase-like domain"/>
    <property type="match status" value="3"/>
</dbReference>
<evidence type="ECO:0008006" key="4">
    <source>
        <dbReference type="Google" id="ProtNLM"/>
    </source>
</evidence>
<dbReference type="GO" id="GO:0016740">
    <property type="term" value="F:transferase activity"/>
    <property type="evidence" value="ECO:0007669"/>
    <property type="project" value="UniProtKB-KW"/>
</dbReference>
<name>A0A803L631_CHEQI</name>